<feature type="region of interest" description="Disordered" evidence="1">
    <location>
        <begin position="75"/>
        <end position="98"/>
    </location>
</feature>
<evidence type="ECO:0000313" key="3">
    <source>
        <dbReference type="Proteomes" id="UP000444721"/>
    </source>
</evidence>
<proteinExistence type="predicted"/>
<gene>
    <name evidence="2" type="ORF">FDP41_010266</name>
</gene>
<sequence>MIASSTLSNFHHQYDEEISSQSFERHGRPRRRRSFASCLLNRVTPRQERPKTQSSIRKRIRVNQLRRKMHYEMNHQEEEEDDHSLPPQHSYPVPTSSTPSILSNIMSSTSPHTHPSPHQMPNVTQPNTLFLQQTKQVVTQFFESLLQSKEALEGKKSIQMTNEDKERIAQEIISTPILMQKLTSVKSLFHFESFVKEDREIFIMVSNVTQPRSIYLSCFPLINQQNQQ</sequence>
<dbReference type="VEuPathDB" id="AmoebaDB:NF0088180"/>
<organism evidence="2 3">
    <name type="scientific">Naegleria fowleri</name>
    <name type="common">Brain eating amoeba</name>
    <dbReference type="NCBI Taxonomy" id="5763"/>
    <lineage>
        <taxon>Eukaryota</taxon>
        <taxon>Discoba</taxon>
        <taxon>Heterolobosea</taxon>
        <taxon>Tetramitia</taxon>
        <taxon>Eutetramitia</taxon>
        <taxon>Vahlkampfiidae</taxon>
        <taxon>Naegleria</taxon>
    </lineage>
</organism>
<dbReference type="RefSeq" id="XP_044567914.1">
    <property type="nucleotide sequence ID" value="XM_044700545.1"/>
</dbReference>
<feature type="region of interest" description="Disordered" evidence="1">
    <location>
        <begin position="36"/>
        <end position="56"/>
    </location>
</feature>
<dbReference type="EMBL" id="VFQX01000006">
    <property type="protein sequence ID" value="KAF0983201.1"/>
    <property type="molecule type" value="Genomic_DNA"/>
</dbReference>
<evidence type="ECO:0000313" key="2">
    <source>
        <dbReference type="EMBL" id="KAF0983201.1"/>
    </source>
</evidence>
<dbReference type="AlphaFoldDB" id="A0A6A5C7T5"/>
<protein>
    <submittedName>
        <fullName evidence="2">Uncharacterized protein</fullName>
    </submittedName>
</protein>
<evidence type="ECO:0000256" key="1">
    <source>
        <dbReference type="SAM" id="MobiDB-lite"/>
    </source>
</evidence>
<reference evidence="2 3" key="1">
    <citation type="journal article" date="2019" name="Sci. Rep.">
        <title>Nanopore sequencing improves the draft genome of the human pathogenic amoeba Naegleria fowleri.</title>
        <authorList>
            <person name="Liechti N."/>
            <person name="Schurch N."/>
            <person name="Bruggmann R."/>
            <person name="Wittwer M."/>
        </authorList>
    </citation>
    <scope>NUCLEOTIDE SEQUENCE [LARGE SCALE GENOMIC DNA]</scope>
    <source>
        <strain evidence="2 3">ATCC 30894</strain>
    </source>
</reference>
<dbReference type="OrthoDB" id="10557764at2759"/>
<dbReference type="Proteomes" id="UP000444721">
    <property type="component" value="Unassembled WGS sequence"/>
</dbReference>
<dbReference type="VEuPathDB" id="AmoebaDB:FDP41_010266"/>
<dbReference type="VEuPathDB" id="AmoebaDB:NfTy_010850"/>
<comment type="caution">
    <text evidence="2">The sequence shown here is derived from an EMBL/GenBank/DDBJ whole genome shotgun (WGS) entry which is preliminary data.</text>
</comment>
<dbReference type="GeneID" id="68117481"/>
<keyword evidence="3" id="KW-1185">Reference proteome</keyword>
<accession>A0A6A5C7T5</accession>
<name>A0A6A5C7T5_NAEFO</name>